<reference evidence="3" key="1">
    <citation type="submission" date="2015-08" db="EMBL/GenBank/DDBJ databases">
        <title>Fjat-10028 dsm 16317.</title>
        <authorList>
            <person name="Liu B."/>
            <person name="Wang J."/>
            <person name="Zhu Y."/>
            <person name="Liu G."/>
            <person name="Chen Q."/>
            <person name="Chen Z."/>
            <person name="Lan J."/>
            <person name="Che J."/>
            <person name="Ge C."/>
            <person name="Shi H."/>
            <person name="Pan Z."/>
            <person name="Liu X."/>
        </authorList>
    </citation>
    <scope>NUCLEOTIDE SEQUENCE [LARGE SCALE GENOMIC DNA]</scope>
    <source>
        <strain evidence="3">DSM 16317</strain>
    </source>
</reference>
<dbReference type="SUPFAM" id="SSF142913">
    <property type="entry name" value="YktB/PF0168-like"/>
    <property type="match status" value="1"/>
</dbReference>
<dbReference type="OrthoDB" id="9812818at2"/>
<dbReference type="Gene3D" id="3.30.930.20">
    <property type="entry name" value="Protein of unknown function DUF1054"/>
    <property type="match status" value="1"/>
</dbReference>
<dbReference type="PATRIC" id="fig|263475.3.peg.4001"/>
<evidence type="ECO:0000313" key="3">
    <source>
        <dbReference type="Proteomes" id="UP000036867"/>
    </source>
</evidence>
<dbReference type="EMBL" id="LILB01000005">
    <property type="protein sequence ID" value="KOO49419.1"/>
    <property type="molecule type" value="Genomic_DNA"/>
</dbReference>
<proteinExistence type="inferred from homology"/>
<dbReference type="AlphaFoldDB" id="A0A0M0LED4"/>
<evidence type="ECO:0000313" key="2">
    <source>
        <dbReference type="EMBL" id="KOO49419.1"/>
    </source>
</evidence>
<dbReference type="InterPro" id="IPR053707">
    <property type="entry name" value="UPF0637_domain_sf"/>
</dbReference>
<accession>A0A0M0LED4</accession>
<protein>
    <recommendedName>
        <fullName evidence="1">UPF0637 protein AMD00_13705</fullName>
    </recommendedName>
</protein>
<dbReference type="HAMAP" id="MF_01851">
    <property type="entry name" value="UPF0637"/>
    <property type="match status" value="1"/>
</dbReference>
<name>A0A0M0LED4_9BACL</name>
<dbReference type="Proteomes" id="UP000036867">
    <property type="component" value="Unassembled WGS sequence"/>
</dbReference>
<dbReference type="InterPro" id="IPR009403">
    <property type="entry name" value="UPF0637"/>
</dbReference>
<comment type="similarity">
    <text evidence="1">Belongs to the UPF0637 family.</text>
</comment>
<dbReference type="STRING" id="263475.AMD00_13705"/>
<dbReference type="Pfam" id="PF06335">
    <property type="entry name" value="DUF1054"/>
    <property type="match status" value="1"/>
</dbReference>
<dbReference type="PIRSF" id="PIRSF021332">
    <property type="entry name" value="DUF1054"/>
    <property type="match status" value="1"/>
</dbReference>
<organism evidence="2 3">
    <name type="scientific">Viridibacillus arvi</name>
    <dbReference type="NCBI Taxonomy" id="263475"/>
    <lineage>
        <taxon>Bacteria</taxon>
        <taxon>Bacillati</taxon>
        <taxon>Bacillota</taxon>
        <taxon>Bacilli</taxon>
        <taxon>Bacillales</taxon>
        <taxon>Caryophanaceae</taxon>
        <taxon>Viridibacillus</taxon>
    </lineage>
</organism>
<keyword evidence="3" id="KW-1185">Reference proteome</keyword>
<sequence>MPKTKWTQKDFDVFSINGLEPRMEALINTVRPKFEELGTTFSTYFSAKTADEFYPHVAKHARRKVNPPKDSWVAFAPYKRGYKSIPHFQLGLFGTHLFIILCVIYEAPSKVEIADRLLKKQNLFKKLPKNFYVSGDHFSPEGINIKDALKDGQLVGLLERLRDVKKGEFIVGLQIPKENAVQLTAEEFEKLTEETFDALLPIYNTMVNKK</sequence>
<evidence type="ECO:0000256" key="1">
    <source>
        <dbReference type="HAMAP-Rule" id="MF_01851"/>
    </source>
</evidence>
<dbReference type="RefSeq" id="WP_053417583.1">
    <property type="nucleotide sequence ID" value="NZ_LILB01000005.1"/>
</dbReference>
<comment type="caution">
    <text evidence="2">The sequence shown here is derived from an EMBL/GenBank/DDBJ whole genome shotgun (WGS) entry which is preliminary data.</text>
</comment>
<dbReference type="GeneID" id="301137153"/>
<gene>
    <name evidence="2" type="ORF">AMD00_13705</name>
</gene>